<dbReference type="SUPFAM" id="SSF51735">
    <property type="entry name" value="NAD(P)-binding Rossmann-fold domains"/>
    <property type="match status" value="1"/>
</dbReference>
<evidence type="ECO:0000313" key="3">
    <source>
        <dbReference type="EMBL" id="RGP76728.1"/>
    </source>
</evidence>
<dbReference type="Gene3D" id="3.90.180.10">
    <property type="entry name" value="Medium-chain alcohol dehydrogenases, catalytic domain"/>
    <property type="match status" value="1"/>
</dbReference>
<dbReference type="InterPro" id="IPR011032">
    <property type="entry name" value="GroES-like_sf"/>
</dbReference>
<dbReference type="Proteomes" id="UP000266234">
    <property type="component" value="Unassembled WGS sequence"/>
</dbReference>
<evidence type="ECO:0000259" key="2">
    <source>
        <dbReference type="SMART" id="SM00829"/>
    </source>
</evidence>
<dbReference type="InterPro" id="IPR052711">
    <property type="entry name" value="Zinc_ADH-like"/>
</dbReference>
<reference evidence="3 4" key="1">
    <citation type="journal article" date="2018" name="PLoS Pathog.">
        <title>Evolution of structural diversity of trichothecenes, a family of toxins produced by plant pathogenic and entomopathogenic fungi.</title>
        <authorList>
            <person name="Proctor R.H."/>
            <person name="McCormick S.P."/>
            <person name="Kim H.S."/>
            <person name="Cardoza R.E."/>
            <person name="Stanley A.M."/>
            <person name="Lindo L."/>
            <person name="Kelly A."/>
            <person name="Brown D.W."/>
            <person name="Lee T."/>
            <person name="Vaughan M.M."/>
            <person name="Alexander N.J."/>
            <person name="Busman M."/>
            <person name="Gutierrez S."/>
        </authorList>
    </citation>
    <scope>NUCLEOTIDE SEQUENCE [LARGE SCALE GENOMIC DNA]</scope>
    <source>
        <strain evidence="3 4">NRRL 20695</strain>
    </source>
</reference>
<keyword evidence="4" id="KW-1185">Reference proteome</keyword>
<dbReference type="Gene3D" id="3.40.50.720">
    <property type="entry name" value="NAD(P)-binding Rossmann-like Domain"/>
    <property type="match status" value="1"/>
</dbReference>
<feature type="domain" description="Enoyl reductase (ER)" evidence="2">
    <location>
        <begin position="258"/>
        <end position="567"/>
    </location>
</feature>
<dbReference type="InterPro" id="IPR013149">
    <property type="entry name" value="ADH-like_C"/>
</dbReference>
<dbReference type="PANTHER" id="PTHR45033:SF2">
    <property type="entry name" value="ZINC-TYPE ALCOHOL DEHYDROGENASE-LIKE PROTEIN C1773.06C"/>
    <property type="match status" value="1"/>
</dbReference>
<keyword evidence="1" id="KW-0175">Coiled coil</keyword>
<proteinExistence type="predicted"/>
<accession>A0A395SW68</accession>
<dbReference type="OrthoDB" id="9930022at2759"/>
<evidence type="ECO:0000313" key="4">
    <source>
        <dbReference type="Proteomes" id="UP000266234"/>
    </source>
</evidence>
<dbReference type="CDD" id="cd08276">
    <property type="entry name" value="MDR7"/>
    <property type="match status" value="1"/>
</dbReference>
<comment type="caution">
    <text evidence="3">The sequence shown here is derived from an EMBL/GenBank/DDBJ whole genome shotgun (WGS) entry which is preliminary data.</text>
</comment>
<dbReference type="STRING" id="694270.A0A395SW68"/>
<gene>
    <name evidence="3" type="ORF">FLONG3_5168</name>
</gene>
<dbReference type="SMART" id="SM00829">
    <property type="entry name" value="PKS_ER"/>
    <property type="match status" value="1"/>
</dbReference>
<dbReference type="InterPro" id="IPR020843">
    <property type="entry name" value="ER"/>
</dbReference>
<dbReference type="AlphaFoldDB" id="A0A395SW68"/>
<dbReference type="GO" id="GO:0016491">
    <property type="term" value="F:oxidoreductase activity"/>
    <property type="evidence" value="ECO:0007669"/>
    <property type="project" value="InterPro"/>
</dbReference>
<evidence type="ECO:0000256" key="1">
    <source>
        <dbReference type="SAM" id="Coils"/>
    </source>
</evidence>
<dbReference type="InterPro" id="IPR013154">
    <property type="entry name" value="ADH-like_N"/>
</dbReference>
<dbReference type="SUPFAM" id="SSF50129">
    <property type="entry name" value="GroES-like"/>
    <property type="match status" value="1"/>
</dbReference>
<protein>
    <recommendedName>
        <fullName evidence="2">Enoyl reductase (ER) domain-containing protein</fullName>
    </recommendedName>
</protein>
<dbReference type="EMBL" id="PXOG01000111">
    <property type="protein sequence ID" value="RGP76728.1"/>
    <property type="molecule type" value="Genomic_DNA"/>
</dbReference>
<organism evidence="3 4">
    <name type="scientific">Fusarium longipes</name>
    <dbReference type="NCBI Taxonomy" id="694270"/>
    <lineage>
        <taxon>Eukaryota</taxon>
        <taxon>Fungi</taxon>
        <taxon>Dikarya</taxon>
        <taxon>Ascomycota</taxon>
        <taxon>Pezizomycotina</taxon>
        <taxon>Sordariomycetes</taxon>
        <taxon>Hypocreomycetidae</taxon>
        <taxon>Hypocreales</taxon>
        <taxon>Nectriaceae</taxon>
        <taxon>Fusarium</taxon>
    </lineage>
</organism>
<dbReference type="InterPro" id="IPR036291">
    <property type="entry name" value="NAD(P)-bd_dom_sf"/>
</dbReference>
<dbReference type="Pfam" id="PF08240">
    <property type="entry name" value="ADH_N"/>
    <property type="match status" value="1"/>
</dbReference>
<feature type="coiled-coil region" evidence="1">
    <location>
        <begin position="539"/>
        <end position="566"/>
    </location>
</feature>
<dbReference type="PANTHER" id="PTHR45033">
    <property type="match status" value="1"/>
</dbReference>
<dbReference type="Pfam" id="PF00107">
    <property type="entry name" value="ADH_zinc_N"/>
    <property type="match status" value="1"/>
</dbReference>
<name>A0A395SW68_9HYPO</name>
<sequence length="570" mass="62960">MHQAAAKMSTMVFLCRAAEQCTQPAAGSPADYHPGQGSEDDHLLVHEHLLRSSDENNQIVQYPLSWEDLKSAWFLNPDSCRSVPIQVPSRAHLTTDMIRGLLYKTKDWLSEWIRTGSNGFIHAELYKDSLPEVICDAFTSLAAYMSRTEQTAEIVLRMMESKADKLVESVGAVEDRTSTLESLSRVHTLLVYCTIRLLDGDLRQRHKAEQHLQILHSWTCKMISDTSQAMLSGDIILHNHLTNRDPQYFTFPLLLGQFSPEELLWHAWILSESAFGDITSPVVPLCDGAGQIECVGSSVTKFKPGDRVITFPAPDVVSERGSDADTSMADVPTMLGIGTHGTLRTHGVFSENALVHAPASLDWRQASTLPVTWLTAWNALSQLKDRKMDPHTWILVQGTGGVSIATLQLAVSLGLTVVATTSTSDKAAKLKALGASHVVNYRQNPNSWGKEAKSLTPNGLGFDLIVDIGGNDTLGHCLEAVRPYGSIQVVGAVGKEAAVVPMMGALMSTCTIRGFLMDTQKQYEAFVQYIDEKRVQPVYDEAVYELAEAKEAYRRLKEQKHFAKVVIRIE</sequence>